<dbReference type="Proteomes" id="UP000018679">
    <property type="component" value="Unassembled WGS sequence"/>
</dbReference>
<protein>
    <submittedName>
        <fullName evidence="1">Uncharacterized protein</fullName>
    </submittedName>
</protein>
<organism evidence="1 2">
    <name type="scientific">Bordetella pertussis CHLA-26</name>
    <dbReference type="NCBI Taxonomy" id="1331284"/>
    <lineage>
        <taxon>Bacteria</taxon>
        <taxon>Pseudomonadati</taxon>
        <taxon>Pseudomonadota</taxon>
        <taxon>Betaproteobacteria</taxon>
        <taxon>Burkholderiales</taxon>
        <taxon>Alcaligenaceae</taxon>
        <taxon>Bordetella</taxon>
    </lineage>
</organism>
<comment type="caution">
    <text evidence="1">The sequence shown here is derived from an EMBL/GenBank/DDBJ whole genome shotgun (WGS) entry which is preliminary data.</text>
</comment>
<accession>A0AAI9J6X7</accession>
<reference evidence="1 2" key="1">
    <citation type="journal article" date="2013" name="Genome Announc.">
        <title>Genome Sequences of 28 Bordetella pertussis U.S. Outbreak Strains Dating from 2010 to 2012.</title>
        <authorList>
            <person name="Harvill E.T."/>
            <person name="Goodfield L.L."/>
            <person name="Ivanov Y."/>
            <person name="Meyer J.A."/>
            <person name="Newth C."/>
            <person name="Cassiday P."/>
            <person name="Tondella M.L."/>
            <person name="Liao P."/>
            <person name="Zimmerman J."/>
            <person name="Meert K."/>
            <person name="Wessel D."/>
            <person name="Berger J."/>
            <person name="Dean J.M."/>
            <person name="Holubkov R."/>
            <person name="Burr J."/>
            <person name="Liu T."/>
            <person name="Brinkac L."/>
            <person name="Kim M."/>
            <person name="Losada L."/>
        </authorList>
    </citation>
    <scope>NUCLEOTIDE SEQUENCE [LARGE SCALE GENOMIC DNA]</scope>
    <source>
        <strain evidence="1 2">CHLA-26</strain>
    </source>
</reference>
<evidence type="ECO:0000313" key="1">
    <source>
        <dbReference type="EMBL" id="ETH32974.1"/>
    </source>
</evidence>
<gene>
    <name evidence="1" type="ORF">L566_1040</name>
</gene>
<name>A0AAI9J6X7_BORPT</name>
<sequence length="64" mass="6934">MVARAPIPLTSISVGRALIPRCDEAVYRDATGNEMQRTRMPGGTVACSYDGRELSIGGVSYFRL</sequence>
<evidence type="ECO:0000313" key="2">
    <source>
        <dbReference type="Proteomes" id="UP000018679"/>
    </source>
</evidence>
<proteinExistence type="predicted"/>
<dbReference type="AlphaFoldDB" id="A0AAI9J6X7"/>
<dbReference type="EMBL" id="AXSB02000004">
    <property type="protein sequence ID" value="ETH32974.1"/>
    <property type="molecule type" value="Genomic_DNA"/>
</dbReference>